<evidence type="ECO:0000313" key="2">
    <source>
        <dbReference type="EMBL" id="KID67011.1"/>
    </source>
</evidence>
<dbReference type="Proteomes" id="UP000031186">
    <property type="component" value="Unassembled WGS sequence"/>
</dbReference>
<keyword evidence="3" id="KW-1185">Reference proteome</keyword>
<dbReference type="AlphaFoldDB" id="A0A0B4FMS2"/>
<name>A0A0B4FMS2_METAF</name>
<protein>
    <submittedName>
        <fullName evidence="2">Dienelactone hydrolase</fullName>
    </submittedName>
</protein>
<sequence>MQGKPTGKLAKIDNKIDAYVAIPPKGKAHNSYGILCLPNIISIWQNSQLMADLFAEQGYVTVMLDLFNGDPVKLNNEPAGFDIMTWLNKGTDRNNPHTVPYVDPIIEAGIKYIKALGYVVRHYKSGIDVGFIAYPSFVEEDKLTAISGPLSIVTAETDSIFPPDKRHKSKEILKATKKPYQINLFSEVEHGFTIRADLKVKVQRFAREQAFLQAVAWFDNYLLED</sequence>
<gene>
    <name evidence="2" type="ORF">MAN_03769</name>
</gene>
<dbReference type="SUPFAM" id="SSF53474">
    <property type="entry name" value="alpha/beta-Hydrolases"/>
    <property type="match status" value="1"/>
</dbReference>
<dbReference type="InterPro" id="IPR002925">
    <property type="entry name" value="Dienelactn_hydro"/>
</dbReference>
<dbReference type="EMBL" id="AZNF01000004">
    <property type="protein sequence ID" value="KID67011.1"/>
    <property type="molecule type" value="Genomic_DNA"/>
</dbReference>
<dbReference type="VEuPathDB" id="FungiDB:MAN_03769"/>
<evidence type="ECO:0000259" key="1">
    <source>
        <dbReference type="Pfam" id="PF01738"/>
    </source>
</evidence>
<dbReference type="InterPro" id="IPR029058">
    <property type="entry name" value="AB_hydrolase_fold"/>
</dbReference>
<dbReference type="Pfam" id="PF01738">
    <property type="entry name" value="DLH"/>
    <property type="match status" value="1"/>
</dbReference>
<evidence type="ECO:0000313" key="3">
    <source>
        <dbReference type="Proteomes" id="UP000031186"/>
    </source>
</evidence>
<dbReference type="PANTHER" id="PTHR17630:SF44">
    <property type="entry name" value="PROTEIN AIM2"/>
    <property type="match status" value="1"/>
</dbReference>
<feature type="non-terminal residue" evidence="2">
    <location>
        <position position="1"/>
    </location>
</feature>
<dbReference type="HOGENOM" id="CLU_054590_2_1_1"/>
<reference evidence="2 3" key="1">
    <citation type="journal article" date="2014" name="Proc. Natl. Acad. Sci. U.S.A.">
        <title>Trajectory and genomic determinants of fungal-pathogen speciation and host adaptation.</title>
        <authorList>
            <person name="Hu X."/>
            <person name="Xiao G."/>
            <person name="Zheng P."/>
            <person name="Shang Y."/>
            <person name="Su Y."/>
            <person name="Zhang X."/>
            <person name="Liu X."/>
            <person name="Zhan S."/>
            <person name="St Leger R.J."/>
            <person name="Wang C."/>
        </authorList>
    </citation>
    <scope>NUCLEOTIDE SEQUENCE [LARGE SCALE GENOMIC DNA]</scope>
    <source>
        <strain evidence="2 3">ARSEF 549</strain>
    </source>
</reference>
<dbReference type="PANTHER" id="PTHR17630">
    <property type="entry name" value="DIENELACTONE HYDROLASE"/>
    <property type="match status" value="1"/>
</dbReference>
<keyword evidence="2" id="KW-0378">Hydrolase</keyword>
<dbReference type="GO" id="GO:0016787">
    <property type="term" value="F:hydrolase activity"/>
    <property type="evidence" value="ECO:0007669"/>
    <property type="project" value="UniProtKB-KW"/>
</dbReference>
<proteinExistence type="predicted"/>
<feature type="domain" description="Dienelactone hydrolase" evidence="1">
    <location>
        <begin position="16"/>
        <end position="221"/>
    </location>
</feature>
<dbReference type="Gene3D" id="3.40.50.1820">
    <property type="entry name" value="alpha/beta hydrolase"/>
    <property type="match status" value="2"/>
</dbReference>
<organism evidence="2 3">
    <name type="scientific">Metarhizium anisopliae (strain ARSEF 549)</name>
    <dbReference type="NCBI Taxonomy" id="3151832"/>
    <lineage>
        <taxon>Eukaryota</taxon>
        <taxon>Fungi</taxon>
        <taxon>Dikarya</taxon>
        <taxon>Ascomycota</taxon>
        <taxon>Pezizomycotina</taxon>
        <taxon>Sordariomycetes</taxon>
        <taxon>Hypocreomycetidae</taxon>
        <taxon>Hypocreales</taxon>
        <taxon>Clavicipitaceae</taxon>
        <taxon>Metarhizium</taxon>
    </lineage>
</organism>
<comment type="caution">
    <text evidence="2">The sequence shown here is derived from an EMBL/GenBank/DDBJ whole genome shotgun (WGS) entry which is preliminary data.</text>
</comment>
<accession>A0A0B4FMS2</accession>